<reference evidence="8" key="1">
    <citation type="submission" date="2017-02" db="EMBL/GenBank/DDBJ databases">
        <authorList>
            <person name="Varghese N."/>
            <person name="Submissions S."/>
        </authorList>
    </citation>
    <scope>NUCLEOTIDE SEQUENCE [LARGE SCALE GENOMIC DNA]</scope>
    <source>
        <strain evidence="8">ATCC 25662</strain>
    </source>
</reference>
<protein>
    <submittedName>
        <fullName evidence="7">Sodium transport system permease protein</fullName>
    </submittedName>
</protein>
<dbReference type="Gene3D" id="3.40.1710.10">
    <property type="entry name" value="abc type-2 transporter like domain"/>
    <property type="match status" value="1"/>
</dbReference>
<evidence type="ECO:0000256" key="4">
    <source>
        <dbReference type="ARBA" id="ARBA00023136"/>
    </source>
</evidence>
<dbReference type="Pfam" id="PF12698">
    <property type="entry name" value="ABC2_membrane_3"/>
    <property type="match status" value="1"/>
</dbReference>
<dbReference type="STRING" id="118967.SAMN02745191_0308"/>
<keyword evidence="8" id="KW-1185">Reference proteome</keyword>
<dbReference type="GO" id="GO:0140359">
    <property type="term" value="F:ABC-type transporter activity"/>
    <property type="evidence" value="ECO:0007669"/>
    <property type="project" value="InterPro"/>
</dbReference>
<evidence type="ECO:0000259" key="6">
    <source>
        <dbReference type="Pfam" id="PF12698"/>
    </source>
</evidence>
<comment type="subcellular location">
    <subcellularLocation>
        <location evidence="1">Membrane</location>
        <topology evidence="1">Multi-pass membrane protein</topology>
    </subcellularLocation>
</comment>
<evidence type="ECO:0000256" key="1">
    <source>
        <dbReference type="ARBA" id="ARBA00004141"/>
    </source>
</evidence>
<feature type="transmembrane region" description="Helical" evidence="5">
    <location>
        <begin position="304"/>
        <end position="323"/>
    </location>
</feature>
<dbReference type="GO" id="GO:0016020">
    <property type="term" value="C:membrane"/>
    <property type="evidence" value="ECO:0007669"/>
    <property type="project" value="UniProtKB-SubCell"/>
</dbReference>
<keyword evidence="2 5" id="KW-0812">Transmembrane</keyword>
<name>A0A1T4K4Q0_9FIRM</name>
<evidence type="ECO:0000256" key="2">
    <source>
        <dbReference type="ARBA" id="ARBA00022692"/>
    </source>
</evidence>
<sequence>MHNIVTIIKKELARFFKDKKLVFTTVLFPGLMIYLLYSFMGSGFLNKMEGDSTYIPKIVVNEIPSEIEPLFQETKYDFRGFTENELDAVLTQIENKEIDVAIIFPENFEEDIQTHSQIPNVEIYYNSTKSDSSSAYRALIAVLSQYENTLSNVFDVNVDQSITYDLASEKDLTGEIFSMMLPMLLMIFIFSGCMGIAPESIAGEKERGTIATLLVTPMKRSELAIGKIISLSIISLLAGLSSFLGTILSLPKLYGGQMDGVNAMAYSMMDYVMLLVIILSSILIIISLISIISAYSKSVKEATTAIMPLMIVVMLIGVSSMMISDKGPSLITALIPLYNNVACMNGIFGFTLNPIYFAITLVANLIYTFIFVFVLAKMFNSEKCMF</sequence>
<dbReference type="Proteomes" id="UP000243297">
    <property type="component" value="Unassembled WGS sequence"/>
</dbReference>
<evidence type="ECO:0000313" key="8">
    <source>
        <dbReference type="Proteomes" id="UP000243297"/>
    </source>
</evidence>
<evidence type="ECO:0000256" key="3">
    <source>
        <dbReference type="ARBA" id="ARBA00022989"/>
    </source>
</evidence>
<feature type="transmembrane region" description="Helical" evidence="5">
    <location>
        <begin position="21"/>
        <end position="40"/>
    </location>
</feature>
<proteinExistence type="predicted"/>
<dbReference type="PANTHER" id="PTHR43471">
    <property type="entry name" value="ABC TRANSPORTER PERMEASE"/>
    <property type="match status" value="1"/>
</dbReference>
<dbReference type="RefSeq" id="WP_078710755.1">
    <property type="nucleotide sequence ID" value="NZ_FUWY01000001.1"/>
</dbReference>
<feature type="domain" description="ABC-2 type transporter transmembrane" evidence="6">
    <location>
        <begin position="19"/>
        <end position="374"/>
    </location>
</feature>
<organism evidence="7 8">
    <name type="scientific">Anaerorhabdus furcosa</name>
    <dbReference type="NCBI Taxonomy" id="118967"/>
    <lineage>
        <taxon>Bacteria</taxon>
        <taxon>Bacillati</taxon>
        <taxon>Bacillota</taxon>
        <taxon>Erysipelotrichia</taxon>
        <taxon>Erysipelotrichales</taxon>
        <taxon>Erysipelotrichaceae</taxon>
        <taxon>Anaerorhabdus</taxon>
    </lineage>
</organism>
<keyword evidence="4 5" id="KW-0472">Membrane</keyword>
<evidence type="ECO:0000313" key="7">
    <source>
        <dbReference type="EMBL" id="SJZ37389.1"/>
    </source>
</evidence>
<feature type="transmembrane region" description="Helical" evidence="5">
    <location>
        <begin position="228"/>
        <end position="251"/>
    </location>
</feature>
<dbReference type="InterPro" id="IPR013525">
    <property type="entry name" value="ABC2_TM"/>
</dbReference>
<feature type="transmembrane region" description="Helical" evidence="5">
    <location>
        <begin position="355"/>
        <end position="376"/>
    </location>
</feature>
<gene>
    <name evidence="7" type="ORF">SAMN02745191_0308</name>
</gene>
<evidence type="ECO:0000256" key="5">
    <source>
        <dbReference type="SAM" id="Phobius"/>
    </source>
</evidence>
<feature type="transmembrane region" description="Helical" evidence="5">
    <location>
        <begin position="271"/>
        <end position="292"/>
    </location>
</feature>
<dbReference type="EMBL" id="FUWY01000001">
    <property type="protein sequence ID" value="SJZ37389.1"/>
    <property type="molecule type" value="Genomic_DNA"/>
</dbReference>
<accession>A0A1T4K4Q0</accession>
<dbReference type="AlphaFoldDB" id="A0A1T4K4Q0"/>
<feature type="transmembrane region" description="Helical" evidence="5">
    <location>
        <begin position="176"/>
        <end position="197"/>
    </location>
</feature>
<dbReference type="OrthoDB" id="5486437at2"/>
<keyword evidence="3 5" id="KW-1133">Transmembrane helix</keyword>
<dbReference type="PANTHER" id="PTHR43471:SF3">
    <property type="entry name" value="ABC TRANSPORTER PERMEASE PROTEIN NATB"/>
    <property type="match status" value="1"/>
</dbReference>